<comment type="caution">
    <text evidence="2">The sequence shown here is derived from an EMBL/GenBank/DDBJ whole genome shotgun (WGS) entry which is preliminary data.</text>
</comment>
<evidence type="ECO:0000256" key="1">
    <source>
        <dbReference type="SAM" id="MobiDB-lite"/>
    </source>
</evidence>
<proteinExistence type="predicted"/>
<accession>A0A3A3GDB5</accession>
<protein>
    <submittedName>
        <fullName evidence="2">Uncharacterized protein</fullName>
    </submittedName>
</protein>
<dbReference type="EMBL" id="QYZD01000021">
    <property type="protein sequence ID" value="RJG21774.1"/>
    <property type="molecule type" value="Genomic_DNA"/>
</dbReference>
<feature type="region of interest" description="Disordered" evidence="1">
    <location>
        <begin position="1"/>
        <end position="23"/>
    </location>
</feature>
<sequence>MMERRGLSHKQYGAAARQPPDFGKMGLTGDACLERHENTWGLRGIEGDIGECRGMRGRAG</sequence>
<organism evidence="2 3">
    <name type="scientific">Paenibacillus thiaminolyticus</name>
    <name type="common">Bacillus thiaminolyticus</name>
    <dbReference type="NCBI Taxonomy" id="49283"/>
    <lineage>
        <taxon>Bacteria</taxon>
        <taxon>Bacillati</taxon>
        <taxon>Bacillota</taxon>
        <taxon>Bacilli</taxon>
        <taxon>Bacillales</taxon>
        <taxon>Paenibacillaceae</taxon>
        <taxon>Paenibacillus</taxon>
    </lineage>
</organism>
<evidence type="ECO:0000313" key="3">
    <source>
        <dbReference type="Proteomes" id="UP000266177"/>
    </source>
</evidence>
<dbReference type="Proteomes" id="UP000266177">
    <property type="component" value="Unassembled WGS sequence"/>
</dbReference>
<dbReference type="AlphaFoldDB" id="A0A3A3GDB5"/>
<gene>
    <name evidence="2" type="ORF">DQX05_20455</name>
</gene>
<name>A0A3A3GDB5_PANTH</name>
<reference evidence="2 3" key="1">
    <citation type="submission" date="2018-09" db="EMBL/GenBank/DDBJ databases">
        <title>Paenibacillus SK2017-BO5.</title>
        <authorList>
            <person name="Piskunova J.V."/>
            <person name="Dubiley S.A."/>
            <person name="Severinov K.V."/>
        </authorList>
    </citation>
    <scope>NUCLEOTIDE SEQUENCE [LARGE SCALE GENOMIC DNA]</scope>
    <source>
        <strain evidence="2 3">BO5</strain>
    </source>
</reference>
<evidence type="ECO:0000313" key="2">
    <source>
        <dbReference type="EMBL" id="RJG21774.1"/>
    </source>
</evidence>